<dbReference type="GO" id="GO:0020037">
    <property type="term" value="F:heme binding"/>
    <property type="evidence" value="ECO:0007669"/>
    <property type="project" value="InterPro"/>
</dbReference>
<dbReference type="InterPro" id="IPR001128">
    <property type="entry name" value="Cyt_P450"/>
</dbReference>
<evidence type="ECO:0000313" key="4">
    <source>
        <dbReference type="Proteomes" id="UP001201262"/>
    </source>
</evidence>
<dbReference type="Gene3D" id="1.10.630.10">
    <property type="entry name" value="Cytochrome P450"/>
    <property type="match status" value="1"/>
</dbReference>
<sequence>MLQTLFIDGAPLSIMLCIVSIVLIFMLMRHGTSGAFKDKSGRKMKQVRGDTRVRRFSHGRELSDEGYALGQGDPYIIRNGGRKEVVLCKPQHLREFFTVDGKDHWKAPDGNMGYFFHRLLGECVGANSRHEWRKIRSLFDPIYSSNAMSKLTHIFRGEVQDWLVCLSSHSSTQTQRRAFFTVDMSEQCARLPLKLVASTLYGDALSDESFADLMELARIREELGSNAFLGLHMISKIYALLPTRANRQLDRYTTGFRELNLQMVATAEQRNLECPLMHILREIHATGCVSMKQFLHTIDEILFENLDVASSALSYLLLNVASDATAQDDLRREMQHVREHDTAEDAYLARSDTFLEHCCAESRRLCPPICFTFCERSPSDKLIGGFLVPANTDVTTDWKRISIDSPIWSVSVDGGHKVDGYDFYPARYSQLSKGDCRYSLVGYGAGVRKCLGQHFASLLMRIVLLAVVSKYRISTEVRPWRLGFRRDKFVLTPRSHELVFEAI</sequence>
<dbReference type="GO" id="GO:0005506">
    <property type="term" value="F:iron ion binding"/>
    <property type="evidence" value="ECO:0007669"/>
    <property type="project" value="InterPro"/>
</dbReference>
<evidence type="ECO:0000256" key="1">
    <source>
        <dbReference type="ARBA" id="ARBA00010617"/>
    </source>
</evidence>
<name>A0AAD4KUJ0_9EURO</name>
<dbReference type="EMBL" id="JAJTJA010000006">
    <property type="protein sequence ID" value="KAH8697071.1"/>
    <property type="molecule type" value="Genomic_DNA"/>
</dbReference>
<gene>
    <name evidence="3" type="ORF">BGW36DRAFT_377876</name>
</gene>
<dbReference type="GO" id="GO:0004497">
    <property type="term" value="F:monooxygenase activity"/>
    <property type="evidence" value="ECO:0007669"/>
    <property type="project" value="InterPro"/>
</dbReference>
<proteinExistence type="inferred from homology"/>
<comment type="caution">
    <text evidence="3">The sequence shown here is derived from an EMBL/GenBank/DDBJ whole genome shotgun (WGS) entry which is preliminary data.</text>
</comment>
<reference evidence="3" key="1">
    <citation type="submission" date="2021-12" db="EMBL/GenBank/DDBJ databases">
        <title>Convergent genome expansion in fungi linked to evolution of root-endophyte symbiosis.</title>
        <authorList>
            <consortium name="DOE Joint Genome Institute"/>
            <person name="Ke Y.-H."/>
            <person name="Bonito G."/>
            <person name="Liao H.-L."/>
            <person name="Looney B."/>
            <person name="Rojas-Flechas A."/>
            <person name="Nash J."/>
            <person name="Hameed K."/>
            <person name="Schadt C."/>
            <person name="Martin F."/>
            <person name="Crous P.W."/>
            <person name="Miettinen O."/>
            <person name="Magnuson J.K."/>
            <person name="Labbe J."/>
            <person name="Jacobson D."/>
            <person name="Doktycz M.J."/>
            <person name="Veneault-Fourrey C."/>
            <person name="Kuo A."/>
            <person name="Mondo S."/>
            <person name="Calhoun S."/>
            <person name="Riley R."/>
            <person name="Ohm R."/>
            <person name="LaButti K."/>
            <person name="Andreopoulos B."/>
            <person name="Pangilinan J."/>
            <person name="Nolan M."/>
            <person name="Tritt A."/>
            <person name="Clum A."/>
            <person name="Lipzen A."/>
            <person name="Daum C."/>
            <person name="Barry K."/>
            <person name="Grigoriev I.V."/>
            <person name="Vilgalys R."/>
        </authorList>
    </citation>
    <scope>NUCLEOTIDE SEQUENCE</scope>
    <source>
        <strain evidence="3">PMI_201</strain>
    </source>
</reference>
<evidence type="ECO:0000313" key="3">
    <source>
        <dbReference type="EMBL" id="KAH8697071.1"/>
    </source>
</evidence>
<dbReference type="AlphaFoldDB" id="A0AAD4KUJ0"/>
<comment type="similarity">
    <text evidence="1">Belongs to the cytochrome P450 family.</text>
</comment>
<feature type="transmembrane region" description="Helical" evidence="2">
    <location>
        <begin position="6"/>
        <end position="27"/>
    </location>
</feature>
<keyword evidence="4" id="KW-1185">Reference proteome</keyword>
<organism evidence="3 4">
    <name type="scientific">Talaromyces proteolyticus</name>
    <dbReference type="NCBI Taxonomy" id="1131652"/>
    <lineage>
        <taxon>Eukaryota</taxon>
        <taxon>Fungi</taxon>
        <taxon>Dikarya</taxon>
        <taxon>Ascomycota</taxon>
        <taxon>Pezizomycotina</taxon>
        <taxon>Eurotiomycetes</taxon>
        <taxon>Eurotiomycetidae</taxon>
        <taxon>Eurotiales</taxon>
        <taxon>Trichocomaceae</taxon>
        <taxon>Talaromyces</taxon>
        <taxon>Talaromyces sect. Bacilispori</taxon>
    </lineage>
</organism>
<dbReference type="PANTHER" id="PTHR24291:SF167">
    <property type="entry name" value="CYTOCHROME P450 MONOOXYGENASE GLIC"/>
    <property type="match status" value="1"/>
</dbReference>
<evidence type="ECO:0000256" key="2">
    <source>
        <dbReference type="SAM" id="Phobius"/>
    </source>
</evidence>
<keyword evidence="2" id="KW-1133">Transmembrane helix</keyword>
<keyword evidence="2" id="KW-0472">Membrane</keyword>
<dbReference type="GO" id="GO:0016705">
    <property type="term" value="F:oxidoreductase activity, acting on paired donors, with incorporation or reduction of molecular oxygen"/>
    <property type="evidence" value="ECO:0007669"/>
    <property type="project" value="InterPro"/>
</dbReference>
<dbReference type="PANTHER" id="PTHR24291">
    <property type="entry name" value="CYTOCHROME P450 FAMILY 4"/>
    <property type="match status" value="1"/>
</dbReference>
<keyword evidence="2" id="KW-0812">Transmembrane</keyword>
<dbReference type="RefSeq" id="XP_046071772.1">
    <property type="nucleotide sequence ID" value="XM_046216041.1"/>
</dbReference>
<dbReference type="SUPFAM" id="SSF48264">
    <property type="entry name" value="Cytochrome P450"/>
    <property type="match status" value="1"/>
</dbReference>
<protein>
    <submittedName>
        <fullName evidence="3">Cytochrome P450 CYP5293A2</fullName>
    </submittedName>
</protein>
<dbReference type="Pfam" id="PF00067">
    <property type="entry name" value="p450"/>
    <property type="match status" value="1"/>
</dbReference>
<dbReference type="Proteomes" id="UP001201262">
    <property type="component" value="Unassembled WGS sequence"/>
</dbReference>
<dbReference type="InterPro" id="IPR050196">
    <property type="entry name" value="Cytochrome_P450_Monoox"/>
</dbReference>
<dbReference type="InterPro" id="IPR036396">
    <property type="entry name" value="Cyt_P450_sf"/>
</dbReference>
<accession>A0AAD4KUJ0</accession>
<dbReference type="GeneID" id="70246328"/>